<dbReference type="RefSeq" id="WP_048676446.1">
    <property type="nucleotide sequence ID" value="NZ_CBTJ020000107.1"/>
</dbReference>
<accession>W6M8K3</accession>
<dbReference type="STRING" id="1400863.BN873_940006"/>
<dbReference type="EMBL" id="CBTJ020000107">
    <property type="protein sequence ID" value="CDI04311.1"/>
    <property type="molecule type" value="Genomic_DNA"/>
</dbReference>
<organism evidence="1 2">
    <name type="scientific">Candidatus Competibacter denitrificans Run_A_D11</name>
    <dbReference type="NCBI Taxonomy" id="1400863"/>
    <lineage>
        <taxon>Bacteria</taxon>
        <taxon>Pseudomonadati</taxon>
        <taxon>Pseudomonadota</taxon>
        <taxon>Gammaproteobacteria</taxon>
        <taxon>Candidatus Competibacteraceae</taxon>
        <taxon>Candidatus Competibacter</taxon>
    </lineage>
</organism>
<sequence>MQRAISTQKERLVSGGEAYINPLSALLQYLGERYLGLSSSLGITVKTDKIQSYSSEQGLHELDDETVTKITRTGKLTVRQFSLENLKLFLAGTAGIQVQTTGTVTGESITVLPDRYYQLGTSVANPSGVRRVSAVTVAAPTTLAAWAATTVYAAGAKVKPAATPLYAYQAITAGTSGATAPTWPTIVGDVVTDGGVSWVCIGILAPALDTDYTLDSAMARLYVLPTARVHPDYPMPWSVGYTRSAAERERLVTGALTDAYGAMRFIAKNAKGQFRDVYAPYVTFAPSGDLSLKEDSPKYAELSFDLSFSKGLNGEPALIIDGRPE</sequence>
<reference evidence="1" key="1">
    <citation type="submission" date="2013-07" db="EMBL/GenBank/DDBJ databases">
        <authorList>
            <person name="McIlroy S."/>
        </authorList>
    </citation>
    <scope>NUCLEOTIDE SEQUENCE [LARGE SCALE GENOMIC DNA]</scope>
    <source>
        <strain evidence="1">Run_A_D11</strain>
    </source>
</reference>
<protein>
    <submittedName>
        <fullName evidence="1">Uncharacterized protein</fullName>
    </submittedName>
</protein>
<proteinExistence type="predicted"/>
<evidence type="ECO:0000313" key="2">
    <source>
        <dbReference type="Proteomes" id="UP000035760"/>
    </source>
</evidence>
<dbReference type="AlphaFoldDB" id="W6M8K3"/>
<gene>
    <name evidence="1" type="ORF">BN873_940006</name>
</gene>
<name>W6M8K3_9GAMM</name>
<dbReference type="OrthoDB" id="8859060at2"/>
<comment type="caution">
    <text evidence="1">The sequence shown here is derived from an EMBL/GenBank/DDBJ whole genome shotgun (WGS) entry which is preliminary data.</text>
</comment>
<dbReference type="Proteomes" id="UP000035760">
    <property type="component" value="Unassembled WGS sequence"/>
</dbReference>
<evidence type="ECO:0000313" key="1">
    <source>
        <dbReference type="EMBL" id="CDI04311.1"/>
    </source>
</evidence>
<keyword evidence="2" id="KW-1185">Reference proteome</keyword>
<reference evidence="1" key="2">
    <citation type="submission" date="2014-03" db="EMBL/GenBank/DDBJ databases">
        <title>Candidatus Competibacter-lineage genomes retrieved from metagenomes reveal functional metabolic diversity.</title>
        <authorList>
            <person name="McIlroy S.J."/>
            <person name="Albertsen M."/>
            <person name="Andresen E.K."/>
            <person name="Saunders A.M."/>
            <person name="Kristiansen R."/>
            <person name="Stokholm-Bjerregaard M."/>
            <person name="Nielsen K.L."/>
            <person name="Nielsen P.H."/>
        </authorList>
    </citation>
    <scope>NUCLEOTIDE SEQUENCE</scope>
    <source>
        <strain evidence="1">Run_A_D11</strain>
    </source>
</reference>